<evidence type="ECO:0000256" key="5">
    <source>
        <dbReference type="ARBA" id="ARBA00022741"/>
    </source>
</evidence>
<comment type="similarity">
    <text evidence="8">Belongs to the glutamate 5-kinase family.</text>
</comment>
<reference evidence="10 11" key="1">
    <citation type="submission" date="2019-08" db="EMBL/GenBank/DDBJ databases">
        <title>In-depth cultivation of the pig gut microbiome towards novel bacterial diversity and tailored functional studies.</title>
        <authorList>
            <person name="Wylensek D."/>
            <person name="Hitch T.C.A."/>
            <person name="Clavel T."/>
        </authorList>
    </citation>
    <scope>NUCLEOTIDE SEQUENCE [LARGE SCALE GENOMIC DNA]</scope>
    <source>
        <strain evidence="10 11">LKV-178-WT-2G</strain>
    </source>
</reference>
<dbReference type="InterPro" id="IPR011529">
    <property type="entry name" value="Glu_5kinase"/>
</dbReference>
<dbReference type="EC" id="2.7.2.11" evidence="8"/>
<dbReference type="InterPro" id="IPR041739">
    <property type="entry name" value="G5K_ProB"/>
</dbReference>
<dbReference type="UniPathway" id="UPA00098">
    <property type="reaction ID" value="UER00359"/>
</dbReference>
<dbReference type="PIRSF" id="PIRSF000729">
    <property type="entry name" value="GK"/>
    <property type="match status" value="1"/>
</dbReference>
<protein>
    <recommendedName>
        <fullName evidence="8">Glutamate 5-kinase</fullName>
        <ecNumber evidence="8">2.7.2.11</ecNumber>
    </recommendedName>
    <alternativeName>
        <fullName evidence="8">Gamma-glutamyl kinase</fullName>
        <shortName evidence="8">GK</shortName>
    </alternativeName>
</protein>
<dbReference type="EMBL" id="VUMM01000002">
    <property type="protein sequence ID" value="MSS00874.1"/>
    <property type="molecule type" value="Genomic_DNA"/>
</dbReference>
<feature type="binding site" evidence="8">
    <location>
        <position position="132"/>
    </location>
    <ligand>
        <name>substrate</name>
    </ligand>
</feature>
<name>A0A7X2T2U9_9FIRM</name>
<dbReference type="PANTHER" id="PTHR43654:SF1">
    <property type="entry name" value="ISOPENTENYL PHOSPHATE KINASE"/>
    <property type="match status" value="1"/>
</dbReference>
<evidence type="ECO:0000313" key="10">
    <source>
        <dbReference type="EMBL" id="MSS00874.1"/>
    </source>
</evidence>
<comment type="pathway">
    <text evidence="8">Amino-acid biosynthesis; L-proline biosynthesis; L-glutamate 5-semialdehyde from L-glutamate: step 1/2.</text>
</comment>
<dbReference type="InterPro" id="IPR019797">
    <property type="entry name" value="Glutamate_5-kinase_CS"/>
</dbReference>
<keyword evidence="3 8" id="KW-0641">Proline biosynthesis</keyword>
<dbReference type="RefSeq" id="WP_154459345.1">
    <property type="nucleotide sequence ID" value="NZ_JAQYTQ010000021.1"/>
</dbReference>
<dbReference type="InterPro" id="IPR005715">
    <property type="entry name" value="Glu_5kinase/COase_Synthase"/>
</dbReference>
<dbReference type="SUPFAM" id="SSF53633">
    <property type="entry name" value="Carbamate kinase-like"/>
    <property type="match status" value="1"/>
</dbReference>
<evidence type="ECO:0000256" key="6">
    <source>
        <dbReference type="ARBA" id="ARBA00022777"/>
    </source>
</evidence>
<dbReference type="GO" id="GO:0004349">
    <property type="term" value="F:glutamate 5-kinase activity"/>
    <property type="evidence" value="ECO:0007669"/>
    <property type="project" value="UniProtKB-UniRule"/>
</dbReference>
<dbReference type="CDD" id="cd04242">
    <property type="entry name" value="AAK_G5K_ProB"/>
    <property type="match status" value="1"/>
</dbReference>
<keyword evidence="4 8" id="KW-0808">Transferase</keyword>
<feature type="binding site" evidence="8">
    <location>
        <position position="6"/>
    </location>
    <ligand>
        <name>ATP</name>
        <dbReference type="ChEBI" id="CHEBI:30616"/>
    </ligand>
</feature>
<sequence length="256" mass="27934">MRVVVKVGSSTLTHPNTGLLNIRRMESLCRVLSDIKNEGNELILVSSGAIAMGMGKLGLKDKPDTLPGKQAVASIGQCELMYTYDKLFSEYNHTVGQVLLTKEDIEQRKENCINTIEKLLKYSCIPIINENDTISTSEIEIGDNDTLGAVVSKSLNANLYIILSDINGLYTSDPSKEKNAKLIQVVDTIDDSILKLAGDSSSKVGTGGMITKLQAAQIVTKANCDMVIANGKNPDILYDIMENQFIGTLFKKEVKE</sequence>
<dbReference type="GO" id="GO:0005829">
    <property type="term" value="C:cytosol"/>
    <property type="evidence" value="ECO:0007669"/>
    <property type="project" value="TreeGrafter"/>
</dbReference>
<dbReference type="PANTHER" id="PTHR43654">
    <property type="entry name" value="GLUTAMATE 5-KINASE"/>
    <property type="match status" value="1"/>
</dbReference>
<feature type="binding site" evidence="8">
    <location>
        <begin position="164"/>
        <end position="165"/>
    </location>
    <ligand>
        <name>ATP</name>
        <dbReference type="ChEBI" id="CHEBI:30616"/>
    </ligand>
</feature>
<dbReference type="GO" id="GO:0005524">
    <property type="term" value="F:ATP binding"/>
    <property type="evidence" value="ECO:0007669"/>
    <property type="project" value="UniProtKB-KW"/>
</dbReference>
<evidence type="ECO:0000256" key="3">
    <source>
        <dbReference type="ARBA" id="ARBA00022650"/>
    </source>
</evidence>
<dbReference type="PRINTS" id="PR00474">
    <property type="entry name" value="GLU5KINASE"/>
</dbReference>
<dbReference type="InterPro" id="IPR001048">
    <property type="entry name" value="Asp/Glu/Uridylate_kinase"/>
</dbReference>
<keyword evidence="11" id="KW-1185">Reference proteome</keyword>
<comment type="caution">
    <text evidence="10">The sequence shown here is derived from an EMBL/GenBank/DDBJ whole genome shotgun (WGS) entry which is preliminary data.</text>
</comment>
<keyword evidence="6 8" id="KW-0418">Kinase</keyword>
<feature type="binding site" evidence="8">
    <location>
        <begin position="206"/>
        <end position="212"/>
    </location>
    <ligand>
        <name>ATP</name>
        <dbReference type="ChEBI" id="CHEBI:30616"/>
    </ligand>
</feature>
<dbReference type="InterPro" id="IPR001057">
    <property type="entry name" value="Glu/AcGlu_kinase"/>
</dbReference>
<evidence type="ECO:0000256" key="7">
    <source>
        <dbReference type="ARBA" id="ARBA00022840"/>
    </source>
</evidence>
<comment type="subcellular location">
    <subcellularLocation>
        <location evidence="8">Cytoplasm</location>
    </subcellularLocation>
</comment>
<dbReference type="InterPro" id="IPR036393">
    <property type="entry name" value="AceGlu_kinase-like_sf"/>
</dbReference>
<dbReference type="Proteomes" id="UP000470082">
    <property type="component" value="Unassembled WGS sequence"/>
</dbReference>
<evidence type="ECO:0000256" key="8">
    <source>
        <dbReference type="HAMAP-Rule" id="MF_00456"/>
    </source>
</evidence>
<accession>A0A7X2T2U9</accession>
<evidence type="ECO:0000259" key="9">
    <source>
        <dbReference type="Pfam" id="PF00696"/>
    </source>
</evidence>
<evidence type="ECO:0000256" key="2">
    <source>
        <dbReference type="ARBA" id="ARBA00022605"/>
    </source>
</evidence>
<proteinExistence type="inferred from homology"/>
<comment type="function">
    <text evidence="8">Catalyzes the transfer of a phosphate group to glutamate to form L-glutamate 5-phosphate.</text>
</comment>
<dbReference type="HAMAP" id="MF_00456">
    <property type="entry name" value="ProB"/>
    <property type="match status" value="1"/>
</dbReference>
<keyword evidence="2 8" id="KW-0028">Amino-acid biosynthesis</keyword>
<comment type="catalytic activity">
    <reaction evidence="8">
        <text>L-glutamate + ATP = L-glutamyl 5-phosphate + ADP</text>
        <dbReference type="Rhea" id="RHEA:14877"/>
        <dbReference type="ChEBI" id="CHEBI:29985"/>
        <dbReference type="ChEBI" id="CHEBI:30616"/>
        <dbReference type="ChEBI" id="CHEBI:58274"/>
        <dbReference type="ChEBI" id="CHEBI:456216"/>
        <dbReference type="EC" id="2.7.2.11"/>
    </reaction>
</comment>
<keyword evidence="7 8" id="KW-0067">ATP-binding</keyword>
<evidence type="ECO:0000256" key="1">
    <source>
        <dbReference type="ARBA" id="ARBA00022490"/>
    </source>
</evidence>
<dbReference type="NCBIfam" id="TIGR01027">
    <property type="entry name" value="proB"/>
    <property type="match status" value="1"/>
</dbReference>
<organism evidence="10 11">
    <name type="scientific">Floccifex porci</name>
    <dbReference type="NCBI Taxonomy" id="2606629"/>
    <lineage>
        <taxon>Bacteria</taxon>
        <taxon>Bacillati</taxon>
        <taxon>Bacillota</taxon>
        <taxon>Erysipelotrichia</taxon>
        <taxon>Erysipelotrichales</taxon>
        <taxon>Erysipelotrichaceae</taxon>
        <taxon>Floccifex</taxon>
    </lineage>
</organism>
<dbReference type="Pfam" id="PF00696">
    <property type="entry name" value="AA_kinase"/>
    <property type="match status" value="1"/>
</dbReference>
<dbReference type="FunFam" id="3.40.1160.10:FF:000018">
    <property type="entry name" value="Glutamate 5-kinase"/>
    <property type="match status" value="1"/>
</dbReference>
<evidence type="ECO:0000256" key="4">
    <source>
        <dbReference type="ARBA" id="ARBA00022679"/>
    </source>
</evidence>
<evidence type="ECO:0000313" key="11">
    <source>
        <dbReference type="Proteomes" id="UP000470082"/>
    </source>
</evidence>
<dbReference type="GO" id="GO:0055129">
    <property type="term" value="P:L-proline biosynthetic process"/>
    <property type="evidence" value="ECO:0007669"/>
    <property type="project" value="UniProtKB-UniRule"/>
</dbReference>
<keyword evidence="5 8" id="KW-0547">Nucleotide-binding</keyword>
<feature type="domain" description="Aspartate/glutamate/uridylate kinase" evidence="9">
    <location>
        <begin position="1"/>
        <end position="230"/>
    </location>
</feature>
<dbReference type="PROSITE" id="PS00902">
    <property type="entry name" value="GLUTAMATE_5_KINASE"/>
    <property type="match status" value="1"/>
</dbReference>
<feature type="binding site" evidence="8">
    <location>
        <position position="144"/>
    </location>
    <ligand>
        <name>substrate</name>
    </ligand>
</feature>
<feature type="binding site" evidence="8">
    <location>
        <position position="47"/>
    </location>
    <ligand>
        <name>substrate</name>
    </ligand>
</feature>
<keyword evidence="1 8" id="KW-0963">Cytoplasm</keyword>
<dbReference type="Gene3D" id="3.40.1160.10">
    <property type="entry name" value="Acetylglutamate kinase-like"/>
    <property type="match status" value="1"/>
</dbReference>
<dbReference type="AlphaFoldDB" id="A0A7X2T2U9"/>
<gene>
    <name evidence="8 10" type="primary">proB</name>
    <name evidence="10" type="ORF">FYJ50_01845</name>
</gene>